<keyword evidence="4" id="KW-1185">Reference proteome</keyword>
<dbReference type="SUPFAM" id="SSF53756">
    <property type="entry name" value="UDP-Glycosyltransferase/glycogen phosphorylase"/>
    <property type="match status" value="1"/>
</dbReference>
<dbReference type="Pfam" id="PF00534">
    <property type="entry name" value="Glycos_transf_1"/>
    <property type="match status" value="1"/>
</dbReference>
<protein>
    <submittedName>
        <fullName evidence="3">Glycosyltransferase involved in cell wall bisynthesis</fullName>
    </submittedName>
</protein>
<dbReference type="Proteomes" id="UP000236725">
    <property type="component" value="Unassembled WGS sequence"/>
</dbReference>
<dbReference type="EMBL" id="FNVS01000001">
    <property type="protein sequence ID" value="SEF46362.1"/>
    <property type="molecule type" value="Genomic_DNA"/>
</dbReference>
<dbReference type="RefSeq" id="WP_103982240.1">
    <property type="nucleotide sequence ID" value="NZ_FNVS01000001.1"/>
</dbReference>
<dbReference type="PANTHER" id="PTHR12526:SF630">
    <property type="entry name" value="GLYCOSYLTRANSFERASE"/>
    <property type="match status" value="1"/>
</dbReference>
<proteinExistence type="predicted"/>
<dbReference type="InterPro" id="IPR001296">
    <property type="entry name" value="Glyco_trans_1"/>
</dbReference>
<evidence type="ECO:0000259" key="1">
    <source>
        <dbReference type="Pfam" id="PF00534"/>
    </source>
</evidence>
<keyword evidence="3" id="KW-0808">Transferase</keyword>
<evidence type="ECO:0000313" key="4">
    <source>
        <dbReference type="Proteomes" id="UP000236725"/>
    </source>
</evidence>
<name>A0A8G2F373_9BACT</name>
<reference evidence="3 4" key="1">
    <citation type="submission" date="2016-10" db="EMBL/GenBank/DDBJ databases">
        <authorList>
            <person name="Varghese N."/>
            <person name="Submissions S."/>
        </authorList>
    </citation>
    <scope>NUCLEOTIDE SEQUENCE [LARGE SCALE GENOMIC DNA]</scope>
    <source>
        <strain evidence="3 4">DSM 29073</strain>
    </source>
</reference>
<evidence type="ECO:0000313" key="3">
    <source>
        <dbReference type="EMBL" id="SEF46362.1"/>
    </source>
</evidence>
<evidence type="ECO:0000259" key="2">
    <source>
        <dbReference type="Pfam" id="PF13439"/>
    </source>
</evidence>
<dbReference type="PANTHER" id="PTHR12526">
    <property type="entry name" value="GLYCOSYLTRANSFERASE"/>
    <property type="match status" value="1"/>
</dbReference>
<comment type="caution">
    <text evidence="3">The sequence shown here is derived from an EMBL/GenBank/DDBJ whole genome shotgun (WGS) entry which is preliminary data.</text>
</comment>
<sequence length="359" mass="41008">MNKKNVLIITPSLNPEDNISGISSVTRLLLEYNKEINYIPFLQGKKDTENRNLGWLLKQMMTPFRLLKCLSDNSIDIVHFNIGFEPFSLFRDMIIYYLLIVKSYPVILHIHGGRFVKTKPANKLLKLIIDYLLRHANQILVLSELERKSLSDLYNVQQGCIDILSNAVMPSTISFSDKAYEAKSSILYLGRIDKNKGLLEILESLTELNTLGEDFEFNLCGVGSDRDWFVEECRKRIGDKFIDRGLVYGNEKLEILKRSQVFLLPSYFEGLPMALLESMNNLVVPVVTPVGSMPDVVKSGENGFLVTSTSDITETLLKLIKDRTLLRKLSVAAKETIDQSYSLDSYLKKMNDLYMRLKK</sequence>
<accession>A0A8G2F373</accession>
<feature type="domain" description="Glycosyltransferase subfamily 4-like N-terminal" evidence="2">
    <location>
        <begin position="60"/>
        <end position="168"/>
    </location>
</feature>
<dbReference type="Gene3D" id="3.40.50.2000">
    <property type="entry name" value="Glycogen Phosphorylase B"/>
    <property type="match status" value="2"/>
</dbReference>
<dbReference type="AlphaFoldDB" id="A0A8G2F373"/>
<feature type="domain" description="Glycosyl transferase family 1" evidence="1">
    <location>
        <begin position="175"/>
        <end position="335"/>
    </location>
</feature>
<dbReference type="InterPro" id="IPR028098">
    <property type="entry name" value="Glyco_trans_4-like_N"/>
</dbReference>
<dbReference type="Pfam" id="PF13439">
    <property type="entry name" value="Glyco_transf_4"/>
    <property type="match status" value="1"/>
</dbReference>
<dbReference type="CDD" id="cd03801">
    <property type="entry name" value="GT4_PimA-like"/>
    <property type="match status" value="1"/>
</dbReference>
<dbReference type="GO" id="GO:0016757">
    <property type="term" value="F:glycosyltransferase activity"/>
    <property type="evidence" value="ECO:0007669"/>
    <property type="project" value="InterPro"/>
</dbReference>
<organism evidence="3 4">
    <name type="scientific">Parabacteroides chinchillae</name>
    <dbReference type="NCBI Taxonomy" id="871327"/>
    <lineage>
        <taxon>Bacteria</taxon>
        <taxon>Pseudomonadati</taxon>
        <taxon>Bacteroidota</taxon>
        <taxon>Bacteroidia</taxon>
        <taxon>Bacteroidales</taxon>
        <taxon>Tannerellaceae</taxon>
        <taxon>Parabacteroides</taxon>
    </lineage>
</organism>
<gene>
    <name evidence="3" type="ORF">SAMN05444001_101293</name>
</gene>